<proteinExistence type="predicted"/>
<dbReference type="Proteomes" id="UP000887159">
    <property type="component" value="Unassembled WGS sequence"/>
</dbReference>
<evidence type="ECO:0000313" key="1">
    <source>
        <dbReference type="EMBL" id="GFY20339.1"/>
    </source>
</evidence>
<sequence length="74" mass="8396">MRHVRQYIKYHRGSRVVKVSGRGLPCHEFQPKTTKEPPCRTAMLVKLESSNVLPLVWWGIQERGGASSGVIHIT</sequence>
<accession>A0A8X6SUM5</accession>
<dbReference type="EMBL" id="BMAU01021355">
    <property type="protein sequence ID" value="GFY20339.1"/>
    <property type="molecule type" value="Genomic_DNA"/>
</dbReference>
<dbReference type="AlphaFoldDB" id="A0A8X6SUM5"/>
<keyword evidence="2" id="KW-1185">Reference proteome</keyword>
<organism evidence="1 2">
    <name type="scientific">Trichonephila clavipes</name>
    <name type="common">Golden silk orbweaver</name>
    <name type="synonym">Nephila clavipes</name>
    <dbReference type="NCBI Taxonomy" id="2585209"/>
    <lineage>
        <taxon>Eukaryota</taxon>
        <taxon>Metazoa</taxon>
        <taxon>Ecdysozoa</taxon>
        <taxon>Arthropoda</taxon>
        <taxon>Chelicerata</taxon>
        <taxon>Arachnida</taxon>
        <taxon>Araneae</taxon>
        <taxon>Araneomorphae</taxon>
        <taxon>Entelegynae</taxon>
        <taxon>Araneoidea</taxon>
        <taxon>Nephilidae</taxon>
        <taxon>Trichonephila</taxon>
    </lineage>
</organism>
<comment type="caution">
    <text evidence="1">The sequence shown here is derived from an EMBL/GenBank/DDBJ whole genome shotgun (WGS) entry which is preliminary data.</text>
</comment>
<reference evidence="1" key="1">
    <citation type="submission" date="2020-08" db="EMBL/GenBank/DDBJ databases">
        <title>Multicomponent nature underlies the extraordinary mechanical properties of spider dragline silk.</title>
        <authorList>
            <person name="Kono N."/>
            <person name="Nakamura H."/>
            <person name="Mori M."/>
            <person name="Yoshida Y."/>
            <person name="Ohtoshi R."/>
            <person name="Malay A.D."/>
            <person name="Moran D.A.P."/>
            <person name="Tomita M."/>
            <person name="Numata K."/>
            <person name="Arakawa K."/>
        </authorList>
    </citation>
    <scope>NUCLEOTIDE SEQUENCE</scope>
</reference>
<name>A0A8X6SUM5_TRICX</name>
<evidence type="ECO:0000313" key="2">
    <source>
        <dbReference type="Proteomes" id="UP000887159"/>
    </source>
</evidence>
<protein>
    <submittedName>
        <fullName evidence="1">Uncharacterized protein</fullName>
    </submittedName>
</protein>
<gene>
    <name evidence="1" type="ORF">TNCV_209711</name>
</gene>